<dbReference type="Gene3D" id="3.40.50.2000">
    <property type="entry name" value="Glycogen Phosphorylase B"/>
    <property type="match status" value="2"/>
</dbReference>
<dbReference type="InterPro" id="IPR001296">
    <property type="entry name" value="Glyco_trans_1"/>
</dbReference>
<dbReference type="AlphaFoldDB" id="A0A3M9NCY7"/>
<reference evidence="3 4" key="1">
    <citation type="submission" date="2018-11" db="EMBL/GenBank/DDBJ databases">
        <title>Draft genome sequence of Ferruginibacter sp. BO-59.</title>
        <authorList>
            <person name="Im W.T."/>
        </authorList>
    </citation>
    <scope>NUCLEOTIDE SEQUENCE [LARGE SCALE GENOMIC DNA]</scope>
    <source>
        <strain evidence="3 4">BO-59</strain>
    </source>
</reference>
<dbReference type="PANTHER" id="PTHR45947">
    <property type="entry name" value="SULFOQUINOVOSYL TRANSFERASE SQD2"/>
    <property type="match status" value="1"/>
</dbReference>
<dbReference type="Pfam" id="PF13439">
    <property type="entry name" value="Glyco_transf_4"/>
    <property type="match status" value="1"/>
</dbReference>
<name>A0A3M9NCY7_9BACT</name>
<gene>
    <name evidence="3" type="ORF">EFY79_12000</name>
</gene>
<dbReference type="GO" id="GO:0016757">
    <property type="term" value="F:glycosyltransferase activity"/>
    <property type="evidence" value="ECO:0007669"/>
    <property type="project" value="InterPro"/>
</dbReference>
<dbReference type="Proteomes" id="UP000267223">
    <property type="component" value="Unassembled WGS sequence"/>
</dbReference>
<dbReference type="Pfam" id="PF00534">
    <property type="entry name" value="Glycos_transf_1"/>
    <property type="match status" value="1"/>
</dbReference>
<proteinExistence type="predicted"/>
<evidence type="ECO:0000259" key="2">
    <source>
        <dbReference type="Pfam" id="PF13439"/>
    </source>
</evidence>
<keyword evidence="3" id="KW-0808">Transferase</keyword>
<evidence type="ECO:0000259" key="1">
    <source>
        <dbReference type="Pfam" id="PF00534"/>
    </source>
</evidence>
<comment type="caution">
    <text evidence="3">The sequence shown here is derived from an EMBL/GenBank/DDBJ whole genome shotgun (WGS) entry which is preliminary data.</text>
</comment>
<evidence type="ECO:0000313" key="4">
    <source>
        <dbReference type="Proteomes" id="UP000267223"/>
    </source>
</evidence>
<accession>A0A3M9NCY7</accession>
<dbReference type="SUPFAM" id="SSF53756">
    <property type="entry name" value="UDP-Glycosyltransferase/glycogen phosphorylase"/>
    <property type="match status" value="1"/>
</dbReference>
<dbReference type="OrthoDB" id="9795068at2"/>
<sequence length="393" mass="45625">MYKVLFLASWYPSRVGAFDGDFIERHAKAISLFHKVFVVYVVKDPSIKNGKITLNKEITGNLISFRGYYPYSKFKKGFLEKIHSNYLSFHLHKKIFKMIQEEFGMPDIVHLNVLMKAGIFARWLKRKYSLPYVLSENWTGYYPKNKSGFFQKPVLYKKLSNRVYNDCNLPLPVTKDLGERMNKLFGASKQFMVIPNVVDTSLFYFENQIAKKKKRLIHISTLGYHKNIWGILHSIKKLFQQRQDFELLLVGKPSSEIIEWSKENGLYESCVFFTGLISYQEVAIELRKADTLVMFSRYENLPCVILEALCCGLPVIASDVGGIREVINKENGILIHSENENELIEAMNYMLDNLEKYNKKNIASSASEKFNYQTVVQQFTFAYQTVLKPLPVI</sequence>
<evidence type="ECO:0000313" key="3">
    <source>
        <dbReference type="EMBL" id="RNI35680.1"/>
    </source>
</evidence>
<keyword evidence="4" id="KW-1185">Reference proteome</keyword>
<protein>
    <submittedName>
        <fullName evidence="3">Glycosyltransferase family 4 protein</fullName>
    </submittedName>
</protein>
<dbReference type="EMBL" id="RJJR01000009">
    <property type="protein sequence ID" value="RNI35680.1"/>
    <property type="molecule type" value="Genomic_DNA"/>
</dbReference>
<feature type="domain" description="Glycosyl transferase family 1" evidence="1">
    <location>
        <begin position="205"/>
        <end position="359"/>
    </location>
</feature>
<dbReference type="InterPro" id="IPR028098">
    <property type="entry name" value="Glyco_trans_4-like_N"/>
</dbReference>
<dbReference type="InterPro" id="IPR050194">
    <property type="entry name" value="Glycosyltransferase_grp1"/>
</dbReference>
<organism evidence="3 4">
    <name type="scientific">Hanamia caeni</name>
    <dbReference type="NCBI Taxonomy" id="2294116"/>
    <lineage>
        <taxon>Bacteria</taxon>
        <taxon>Pseudomonadati</taxon>
        <taxon>Bacteroidota</taxon>
        <taxon>Chitinophagia</taxon>
        <taxon>Chitinophagales</taxon>
        <taxon>Chitinophagaceae</taxon>
        <taxon>Hanamia</taxon>
    </lineage>
</organism>
<feature type="domain" description="Glycosyltransferase subfamily 4-like N-terminal" evidence="2">
    <location>
        <begin position="80"/>
        <end position="201"/>
    </location>
</feature>
<dbReference type="RefSeq" id="WP_123120960.1">
    <property type="nucleotide sequence ID" value="NZ_RJJR01000009.1"/>
</dbReference>
<dbReference type="PANTHER" id="PTHR45947:SF15">
    <property type="entry name" value="TEICHURONIC ACID BIOSYNTHESIS GLYCOSYLTRANSFERASE TUAC-RELATED"/>
    <property type="match status" value="1"/>
</dbReference>